<dbReference type="CDD" id="cd06588">
    <property type="entry name" value="PhnB_like"/>
    <property type="match status" value="1"/>
</dbReference>
<organism evidence="2 3">
    <name type="scientific">Xylanimonas ulmi</name>
    <dbReference type="NCBI Taxonomy" id="228973"/>
    <lineage>
        <taxon>Bacteria</taxon>
        <taxon>Bacillati</taxon>
        <taxon>Actinomycetota</taxon>
        <taxon>Actinomycetes</taxon>
        <taxon>Micrococcales</taxon>
        <taxon>Promicromonosporaceae</taxon>
        <taxon>Xylanimonas</taxon>
    </lineage>
</organism>
<dbReference type="PANTHER" id="PTHR33990:SF2">
    <property type="entry name" value="PHNB-LIKE DOMAIN-CONTAINING PROTEIN"/>
    <property type="match status" value="1"/>
</dbReference>
<evidence type="ECO:0000313" key="2">
    <source>
        <dbReference type="EMBL" id="RZS63261.1"/>
    </source>
</evidence>
<evidence type="ECO:0000313" key="3">
    <source>
        <dbReference type="Proteomes" id="UP000293852"/>
    </source>
</evidence>
<gene>
    <name evidence="2" type="ORF">EV386_3624</name>
</gene>
<dbReference type="InterPro" id="IPR009725">
    <property type="entry name" value="3_dmu_93_MTrfase"/>
</dbReference>
<protein>
    <submittedName>
        <fullName evidence="2">Putative 3-demethylubiquinone-9 3-methyltransferase (Glyoxalase superfamily)</fullName>
    </submittedName>
</protein>
<comment type="caution">
    <text evidence="2">The sequence shown here is derived from an EMBL/GenBank/DDBJ whole genome shotgun (WGS) entry which is preliminary data.</text>
</comment>
<dbReference type="PANTHER" id="PTHR33990">
    <property type="entry name" value="PROTEIN YJDN-RELATED"/>
    <property type="match status" value="1"/>
</dbReference>
<keyword evidence="2" id="KW-0489">Methyltransferase</keyword>
<dbReference type="Pfam" id="PF06983">
    <property type="entry name" value="3-dmu-9_3-mt"/>
    <property type="match status" value="1"/>
</dbReference>
<dbReference type="InterPro" id="IPR029068">
    <property type="entry name" value="Glyas_Bleomycin-R_OHBP_Dase"/>
</dbReference>
<dbReference type="EMBL" id="SGWX01000001">
    <property type="protein sequence ID" value="RZS63261.1"/>
    <property type="molecule type" value="Genomic_DNA"/>
</dbReference>
<dbReference type="InterPro" id="IPR028973">
    <property type="entry name" value="PhnB-like"/>
</dbReference>
<dbReference type="Proteomes" id="UP000293852">
    <property type="component" value="Unassembled WGS sequence"/>
</dbReference>
<dbReference type="OrthoDB" id="9806473at2"/>
<dbReference type="RefSeq" id="WP_130416645.1">
    <property type="nucleotide sequence ID" value="NZ_SGWX01000001.1"/>
</dbReference>
<sequence>MGIVKPHLWFASGAEQAAEFYASVIPNSRVTHIETAPAGVPDVEEGAPFVVDLDLDGMPVQLLNAGPAFTLDEAFSFVVECEDQAQVDRYWDALTADGGTPGQCGWLTDRFGVSWQVVPQQLSALMSGASPEATQRTLAAMFAMGKLDIAALEAAARGDT</sequence>
<name>A0A4Q7M6X3_9MICO</name>
<dbReference type="SUPFAM" id="SSF54593">
    <property type="entry name" value="Glyoxalase/Bleomycin resistance protein/Dihydroxybiphenyl dioxygenase"/>
    <property type="match status" value="1"/>
</dbReference>
<dbReference type="AlphaFoldDB" id="A0A4Q7M6X3"/>
<proteinExistence type="predicted"/>
<keyword evidence="2" id="KW-0808">Transferase</keyword>
<evidence type="ECO:0000259" key="1">
    <source>
        <dbReference type="Pfam" id="PF06983"/>
    </source>
</evidence>
<feature type="domain" description="PhnB-like" evidence="1">
    <location>
        <begin position="5"/>
        <end position="118"/>
    </location>
</feature>
<dbReference type="Gene3D" id="3.10.180.10">
    <property type="entry name" value="2,3-Dihydroxybiphenyl 1,2-Dioxygenase, domain 1"/>
    <property type="match status" value="1"/>
</dbReference>
<dbReference type="PIRSF" id="PIRSF021700">
    <property type="entry name" value="3_dmu_93_MTrfase"/>
    <property type="match status" value="1"/>
</dbReference>
<dbReference type="GO" id="GO:0008168">
    <property type="term" value="F:methyltransferase activity"/>
    <property type="evidence" value="ECO:0007669"/>
    <property type="project" value="UniProtKB-KW"/>
</dbReference>
<keyword evidence="3" id="KW-1185">Reference proteome</keyword>
<accession>A0A4Q7M6X3</accession>
<keyword evidence="2" id="KW-0830">Ubiquinone</keyword>
<reference evidence="2 3" key="1">
    <citation type="submission" date="2019-02" db="EMBL/GenBank/DDBJ databases">
        <title>Sequencing the genomes of 1000 actinobacteria strains.</title>
        <authorList>
            <person name="Klenk H.-P."/>
        </authorList>
    </citation>
    <scope>NUCLEOTIDE SEQUENCE [LARGE SCALE GENOMIC DNA]</scope>
    <source>
        <strain evidence="2 3">DSM 16932</strain>
    </source>
</reference>
<dbReference type="GO" id="GO:0032259">
    <property type="term" value="P:methylation"/>
    <property type="evidence" value="ECO:0007669"/>
    <property type="project" value="UniProtKB-KW"/>
</dbReference>